<keyword evidence="4" id="KW-1185">Reference proteome</keyword>
<dbReference type="PANTHER" id="PTHR24321:SF8">
    <property type="entry name" value="ESTRADIOL 17-BETA-DEHYDROGENASE 8-RELATED"/>
    <property type="match status" value="1"/>
</dbReference>
<dbReference type="NCBIfam" id="NF005559">
    <property type="entry name" value="PRK07231.1"/>
    <property type="match status" value="1"/>
</dbReference>
<gene>
    <name evidence="3" type="ORF">SAMN05518683_11929</name>
</gene>
<dbReference type="SUPFAM" id="SSF51735">
    <property type="entry name" value="NAD(P)-binding Rossmann-fold domains"/>
    <property type="match status" value="1"/>
</dbReference>
<name>A0A1I5W7T3_9BACI</name>
<dbReference type="PRINTS" id="PR00081">
    <property type="entry name" value="GDHRDH"/>
</dbReference>
<dbReference type="FunFam" id="3.40.50.720:FF:000084">
    <property type="entry name" value="Short-chain dehydrogenase reductase"/>
    <property type="match status" value="1"/>
</dbReference>
<dbReference type="GO" id="GO:0016491">
    <property type="term" value="F:oxidoreductase activity"/>
    <property type="evidence" value="ECO:0007669"/>
    <property type="project" value="UniProtKB-KW"/>
</dbReference>
<dbReference type="InterPro" id="IPR002347">
    <property type="entry name" value="SDR_fam"/>
</dbReference>
<dbReference type="InterPro" id="IPR020904">
    <property type="entry name" value="Sc_DH/Rdtase_CS"/>
</dbReference>
<dbReference type="STRING" id="1884432.SAMN05518683_11929"/>
<dbReference type="PROSITE" id="PS00061">
    <property type="entry name" value="ADH_SHORT"/>
    <property type="match status" value="1"/>
</dbReference>
<keyword evidence="2" id="KW-0560">Oxidoreductase</keyword>
<dbReference type="EMBL" id="FOXD01000019">
    <property type="protein sequence ID" value="SFQ15810.1"/>
    <property type="molecule type" value="Genomic_DNA"/>
</dbReference>
<dbReference type="InterPro" id="IPR036291">
    <property type="entry name" value="NAD(P)-bd_dom_sf"/>
</dbReference>
<comment type="similarity">
    <text evidence="1">Belongs to the short-chain dehydrogenases/reductases (SDR) family.</text>
</comment>
<protein>
    <submittedName>
        <fullName evidence="3">NAD(P)-dependent dehydrogenase, short-chain alcohol dehydrogenase family</fullName>
    </submittedName>
</protein>
<dbReference type="Proteomes" id="UP000198892">
    <property type="component" value="Unassembled WGS sequence"/>
</dbReference>
<dbReference type="GO" id="GO:0008206">
    <property type="term" value="P:bile acid metabolic process"/>
    <property type="evidence" value="ECO:0007669"/>
    <property type="project" value="UniProtKB-ARBA"/>
</dbReference>
<dbReference type="OrthoDB" id="9803333at2"/>
<proteinExistence type="inferred from homology"/>
<evidence type="ECO:0000313" key="4">
    <source>
        <dbReference type="Proteomes" id="UP000198892"/>
    </source>
</evidence>
<dbReference type="PANTHER" id="PTHR24321">
    <property type="entry name" value="DEHYDROGENASES, SHORT CHAIN"/>
    <property type="match status" value="1"/>
</dbReference>
<dbReference type="RefSeq" id="WP_093338517.1">
    <property type="nucleotide sequence ID" value="NZ_FOXD01000019.1"/>
</dbReference>
<dbReference type="Gene3D" id="3.40.50.720">
    <property type="entry name" value="NAD(P)-binding Rossmann-like Domain"/>
    <property type="match status" value="1"/>
</dbReference>
<dbReference type="PRINTS" id="PR00080">
    <property type="entry name" value="SDRFAMILY"/>
</dbReference>
<organism evidence="3 4">
    <name type="scientific">Salibacterium halotolerans</name>
    <dbReference type="NCBI Taxonomy" id="1884432"/>
    <lineage>
        <taxon>Bacteria</taxon>
        <taxon>Bacillati</taxon>
        <taxon>Bacillota</taxon>
        <taxon>Bacilli</taxon>
        <taxon>Bacillales</taxon>
        <taxon>Bacillaceae</taxon>
    </lineage>
</organism>
<accession>A0A1I5W7T3</accession>
<evidence type="ECO:0000313" key="3">
    <source>
        <dbReference type="EMBL" id="SFQ15810.1"/>
    </source>
</evidence>
<evidence type="ECO:0000256" key="2">
    <source>
        <dbReference type="ARBA" id="ARBA00023002"/>
    </source>
</evidence>
<sequence>MKLSNRTAVVTGGVAGIGLAAVEQFCLEGARVVIGDVSEEQGYQTEERLNGEGYSVTFMKADVSSEADVEALIKKADDTYGSVDILFANAGIGDTTAAHELELDKWNKLMDVNLNGVFLSNKHALQYMLEQENGGAIINNASILGHVGQDSITSYSAAKGAVVNMTRTLGVTYAQKGIRVNAVCPGYVETPLLGESMDKEAINQLAQAHPIGRLAQPEEIAKAVTFLASDDASFMIGSSMMVDGGYTAQ</sequence>
<dbReference type="Pfam" id="PF13561">
    <property type="entry name" value="adh_short_C2"/>
    <property type="match status" value="1"/>
</dbReference>
<evidence type="ECO:0000256" key="1">
    <source>
        <dbReference type="ARBA" id="ARBA00006484"/>
    </source>
</evidence>
<reference evidence="4" key="1">
    <citation type="submission" date="2016-10" db="EMBL/GenBank/DDBJ databases">
        <authorList>
            <person name="Varghese N."/>
            <person name="Submissions S."/>
        </authorList>
    </citation>
    <scope>NUCLEOTIDE SEQUENCE [LARGE SCALE GENOMIC DNA]</scope>
    <source>
        <strain evidence="4">S7</strain>
    </source>
</reference>
<dbReference type="AlphaFoldDB" id="A0A1I5W7T3"/>
<dbReference type="CDD" id="cd05233">
    <property type="entry name" value="SDR_c"/>
    <property type="match status" value="1"/>
</dbReference>